<feature type="chain" id="PRO_5011543015" description="DUF4124 domain-containing protein" evidence="1">
    <location>
        <begin position="21"/>
        <end position="147"/>
    </location>
</feature>
<protein>
    <recommendedName>
        <fullName evidence="4">DUF4124 domain-containing protein</fullName>
    </recommendedName>
</protein>
<dbReference type="RefSeq" id="WP_090660512.1">
    <property type="nucleotide sequence ID" value="NZ_FOIA01000029.1"/>
</dbReference>
<sequence length="147" mass="17336">MAKLILCNSVLLFYSLTTSAETIYQWSDPWGQIQYSTTPVPGAMVSDLTELPRTSPTTEQQKQDAMVRKLQKMQQLKSIRKQKKTEQLLIDEKMLQTKTYCRQLRMQITDLQVRNLWHYPLIGFHYLPIYHGQLHSDLTIAYRKNCR</sequence>
<keyword evidence="3" id="KW-1185">Reference proteome</keyword>
<name>A0A1I0EQL9_9PROT</name>
<evidence type="ECO:0000256" key="1">
    <source>
        <dbReference type="SAM" id="SignalP"/>
    </source>
</evidence>
<dbReference type="Proteomes" id="UP000199345">
    <property type="component" value="Unassembled WGS sequence"/>
</dbReference>
<evidence type="ECO:0000313" key="3">
    <source>
        <dbReference type="Proteomes" id="UP000199345"/>
    </source>
</evidence>
<dbReference type="EMBL" id="FOIA01000029">
    <property type="protein sequence ID" value="SET47599.1"/>
    <property type="molecule type" value="Genomic_DNA"/>
</dbReference>
<gene>
    <name evidence="2" type="ORF">SAMN05216326_12953</name>
</gene>
<evidence type="ECO:0000313" key="2">
    <source>
        <dbReference type="EMBL" id="SET47599.1"/>
    </source>
</evidence>
<dbReference type="AlphaFoldDB" id="A0A1I0EQL9"/>
<organism evidence="2 3">
    <name type="scientific">Nitrosomonas marina</name>
    <dbReference type="NCBI Taxonomy" id="917"/>
    <lineage>
        <taxon>Bacteria</taxon>
        <taxon>Pseudomonadati</taxon>
        <taxon>Pseudomonadota</taxon>
        <taxon>Betaproteobacteria</taxon>
        <taxon>Nitrosomonadales</taxon>
        <taxon>Nitrosomonadaceae</taxon>
        <taxon>Nitrosomonas</taxon>
    </lineage>
</organism>
<feature type="signal peptide" evidence="1">
    <location>
        <begin position="1"/>
        <end position="20"/>
    </location>
</feature>
<proteinExistence type="predicted"/>
<accession>A0A1I0EQL9</accession>
<evidence type="ECO:0008006" key="4">
    <source>
        <dbReference type="Google" id="ProtNLM"/>
    </source>
</evidence>
<dbReference type="OrthoDB" id="8547721at2"/>
<keyword evidence="1" id="KW-0732">Signal</keyword>
<reference evidence="3" key="1">
    <citation type="submission" date="2016-10" db="EMBL/GenBank/DDBJ databases">
        <authorList>
            <person name="Varghese N."/>
            <person name="Submissions S."/>
        </authorList>
    </citation>
    <scope>NUCLEOTIDE SEQUENCE [LARGE SCALE GENOMIC DNA]</scope>
    <source>
        <strain evidence="3">Nm71</strain>
    </source>
</reference>